<evidence type="ECO:0000313" key="2">
    <source>
        <dbReference type="Proteomes" id="UP000537862"/>
    </source>
</evidence>
<organism evidence="1 2">
    <name type="scientific">Pelistega suis</name>
    <dbReference type="NCBI Taxonomy" id="1631957"/>
    <lineage>
        <taxon>Bacteria</taxon>
        <taxon>Pseudomonadati</taxon>
        <taxon>Pseudomonadota</taxon>
        <taxon>Betaproteobacteria</taxon>
        <taxon>Burkholderiales</taxon>
        <taxon>Alcaligenaceae</taxon>
        <taxon>Pelistega</taxon>
    </lineage>
</organism>
<accession>A0A849P0G0</accession>
<dbReference type="Proteomes" id="UP000537862">
    <property type="component" value="Unassembled WGS sequence"/>
</dbReference>
<sequence length="308" mass="35401">MDIVILGAIPHDLMAKESEAYIEKQAPVFTRLLQTHKASTEWLDIETIGCTPYEYYQLKKANYQGENNFYAKGVAPLYASTHFNTFPSHQAVYLMELTYVEIGQHHASLYTSDELNITPDEAKALFDSSIEVLAHSPYRLLQHNNNMALMDMGDNFTLPLFSPSLLATGHLNDWHQLGDLARPLRNVLAELQILWYNHPINHARQERGLKPINSAWIYGGACFNEIHPVSSPTEKVLSQLSKVHLHQDWGRWIAELATLDTQLAPLSQSFHRYILFGFDRIVTLTPKPFWAKLINNKSEWKQWWSQSK</sequence>
<name>A0A849P0G0_9BURK</name>
<comment type="caution">
    <text evidence="1">The sequence shown here is derived from an EMBL/GenBank/DDBJ whole genome shotgun (WGS) entry which is preliminary data.</text>
</comment>
<evidence type="ECO:0000313" key="1">
    <source>
        <dbReference type="EMBL" id="NOL51239.1"/>
    </source>
</evidence>
<evidence type="ECO:0008006" key="3">
    <source>
        <dbReference type="Google" id="ProtNLM"/>
    </source>
</evidence>
<protein>
    <recommendedName>
        <fullName evidence="3">Phosphoglycerate mutase</fullName>
    </recommendedName>
</protein>
<dbReference type="AlphaFoldDB" id="A0A849P0G0"/>
<proteinExistence type="predicted"/>
<dbReference type="RefSeq" id="WP_171679939.1">
    <property type="nucleotide sequence ID" value="NZ_JABGBN010000002.1"/>
</dbReference>
<dbReference type="EMBL" id="JABGBN010000002">
    <property type="protein sequence ID" value="NOL51239.1"/>
    <property type="molecule type" value="Genomic_DNA"/>
</dbReference>
<gene>
    <name evidence="1" type="ORF">HKX39_03505</name>
</gene>
<reference evidence="1 2" key="1">
    <citation type="submission" date="2020-05" db="EMBL/GenBank/DDBJ databases">
        <authorList>
            <person name="Niu N."/>
        </authorList>
    </citation>
    <scope>NUCLEOTIDE SEQUENCE [LARGE SCALE GENOMIC DNA]</scope>
    <source>
        <strain evidence="1 2">3340-03</strain>
    </source>
</reference>
<keyword evidence="2" id="KW-1185">Reference proteome</keyword>